<dbReference type="Gene3D" id="1.20.1540.10">
    <property type="entry name" value="Rhomboid-like"/>
    <property type="match status" value="1"/>
</dbReference>
<organism evidence="8 9">
    <name type="scientific">Parastrongyloides trichosuri</name>
    <name type="common">Possum-specific nematode worm</name>
    <dbReference type="NCBI Taxonomy" id="131310"/>
    <lineage>
        <taxon>Eukaryota</taxon>
        <taxon>Metazoa</taxon>
        <taxon>Ecdysozoa</taxon>
        <taxon>Nematoda</taxon>
        <taxon>Chromadorea</taxon>
        <taxon>Rhabditida</taxon>
        <taxon>Tylenchina</taxon>
        <taxon>Panagrolaimomorpha</taxon>
        <taxon>Strongyloidoidea</taxon>
        <taxon>Strongyloididae</taxon>
        <taxon>Parastrongyloides</taxon>
    </lineage>
</organism>
<dbReference type="GO" id="GO:0016020">
    <property type="term" value="C:membrane"/>
    <property type="evidence" value="ECO:0007669"/>
    <property type="project" value="UniProtKB-SubCell"/>
</dbReference>
<feature type="transmembrane region" description="Helical" evidence="6">
    <location>
        <begin position="72"/>
        <end position="90"/>
    </location>
</feature>
<evidence type="ECO:0000256" key="1">
    <source>
        <dbReference type="ARBA" id="ARBA00004141"/>
    </source>
</evidence>
<evidence type="ECO:0000256" key="6">
    <source>
        <dbReference type="SAM" id="Phobius"/>
    </source>
</evidence>
<accession>A0A0N4Z3L3</accession>
<dbReference type="GO" id="GO:0004252">
    <property type="term" value="F:serine-type endopeptidase activity"/>
    <property type="evidence" value="ECO:0007669"/>
    <property type="project" value="InterPro"/>
</dbReference>
<feature type="transmembrane region" description="Helical" evidence="6">
    <location>
        <begin position="96"/>
        <end position="116"/>
    </location>
</feature>
<evidence type="ECO:0000259" key="7">
    <source>
        <dbReference type="Pfam" id="PF01694"/>
    </source>
</evidence>
<comment type="similarity">
    <text evidence="2">Belongs to the peptidase S54 family.</text>
</comment>
<feature type="transmembrane region" description="Helical" evidence="6">
    <location>
        <begin position="128"/>
        <end position="147"/>
    </location>
</feature>
<dbReference type="InterPro" id="IPR051739">
    <property type="entry name" value="Rhomboid_IM_Serine_Proteases"/>
</dbReference>
<keyword evidence="5 6" id="KW-0472">Membrane</keyword>
<keyword evidence="8" id="KW-1185">Reference proteome</keyword>
<dbReference type="Proteomes" id="UP000038045">
    <property type="component" value="Unplaced"/>
</dbReference>
<keyword evidence="3 6" id="KW-0812">Transmembrane</keyword>
<evidence type="ECO:0000256" key="2">
    <source>
        <dbReference type="ARBA" id="ARBA00009045"/>
    </source>
</evidence>
<dbReference type="PANTHER" id="PTHR45840:SF2">
    <property type="entry name" value="PROTEIN RHOMBOID-RELATED"/>
    <property type="match status" value="1"/>
</dbReference>
<proteinExistence type="inferred from homology"/>
<name>A0A0N4Z3L3_PARTI</name>
<comment type="subcellular location">
    <subcellularLocation>
        <location evidence="1">Membrane</location>
        <topology evidence="1">Multi-pass membrane protein</topology>
    </subcellularLocation>
</comment>
<evidence type="ECO:0000313" key="8">
    <source>
        <dbReference type="Proteomes" id="UP000038045"/>
    </source>
</evidence>
<evidence type="ECO:0000256" key="4">
    <source>
        <dbReference type="ARBA" id="ARBA00022989"/>
    </source>
</evidence>
<reference evidence="9" key="1">
    <citation type="submission" date="2017-02" db="UniProtKB">
        <authorList>
            <consortium name="WormBaseParasite"/>
        </authorList>
    </citation>
    <scope>IDENTIFICATION</scope>
</reference>
<dbReference type="InterPro" id="IPR035952">
    <property type="entry name" value="Rhomboid-like_sf"/>
</dbReference>
<feature type="transmembrane region" description="Helical" evidence="6">
    <location>
        <begin position="159"/>
        <end position="176"/>
    </location>
</feature>
<dbReference type="STRING" id="131310.A0A0N4Z3L3"/>
<feature type="transmembrane region" description="Helical" evidence="6">
    <location>
        <begin position="183"/>
        <end position="205"/>
    </location>
</feature>
<dbReference type="Pfam" id="PF01694">
    <property type="entry name" value="Rhomboid"/>
    <property type="match status" value="1"/>
</dbReference>
<feature type="domain" description="Peptidase S54 rhomboid" evidence="7">
    <location>
        <begin position="31"/>
        <end position="173"/>
    </location>
</feature>
<dbReference type="WBParaSite" id="PTRK_0000150600.1">
    <property type="protein sequence ID" value="PTRK_0000150600.1"/>
    <property type="gene ID" value="PTRK_0000150600"/>
</dbReference>
<evidence type="ECO:0000256" key="3">
    <source>
        <dbReference type="ARBA" id="ARBA00022692"/>
    </source>
</evidence>
<dbReference type="AlphaFoldDB" id="A0A0N4Z3L3"/>
<dbReference type="InterPro" id="IPR022764">
    <property type="entry name" value="Peptidase_S54_rhomboid_dom"/>
</dbReference>
<sequence>MLDVSEIHLNKPNENVNCFRNLILTQRHNRTDFYRIITYSLLHSSKEHLYGNILFLILNGTPMEMIHGTVRIMPIYFLGALFGGLFHTIWEPETDLLGSSSGVCSILGCNLSNLILNWHEIRYKEVKSIIIAVQSTYLLGTGIYSYYLEDDNTSHPSHLIGLFSGIIIGMISLKVFKITKYKIIIKAISLTVFIIFFKFLISIYLNTNNLTFI</sequence>
<dbReference type="SUPFAM" id="SSF144091">
    <property type="entry name" value="Rhomboid-like"/>
    <property type="match status" value="1"/>
</dbReference>
<dbReference type="PANTHER" id="PTHR45840">
    <property type="entry name" value="RHOMBOID-RELATED PROTEIN"/>
    <property type="match status" value="1"/>
</dbReference>
<evidence type="ECO:0000256" key="5">
    <source>
        <dbReference type="ARBA" id="ARBA00023136"/>
    </source>
</evidence>
<keyword evidence="4 6" id="KW-1133">Transmembrane helix</keyword>
<evidence type="ECO:0000313" key="9">
    <source>
        <dbReference type="WBParaSite" id="PTRK_0000150600.1"/>
    </source>
</evidence>
<protein>
    <submittedName>
        <fullName evidence="9">Rhomboid domain-containing protein</fullName>
    </submittedName>
</protein>